<proteinExistence type="predicted"/>
<dbReference type="STRING" id="1072389.K1WIL0"/>
<keyword evidence="1" id="KW-0472">Membrane</keyword>
<reference evidence="3 4" key="1">
    <citation type="journal article" date="2012" name="BMC Genomics">
        <title>Sequencing the genome of Marssonina brunnea reveals fungus-poplar co-evolution.</title>
        <authorList>
            <person name="Zhu S."/>
            <person name="Cao Y.-Z."/>
            <person name="Jiang C."/>
            <person name="Tan B.-Y."/>
            <person name="Wang Z."/>
            <person name="Feng S."/>
            <person name="Zhang L."/>
            <person name="Su X.-H."/>
            <person name="Brejova B."/>
            <person name="Vinar T."/>
            <person name="Xu M."/>
            <person name="Wang M.-X."/>
            <person name="Zhang S.-G."/>
            <person name="Huang M.-R."/>
            <person name="Wu R."/>
            <person name="Zhou Y."/>
        </authorList>
    </citation>
    <scope>NUCLEOTIDE SEQUENCE [LARGE SCALE GENOMIC DNA]</scope>
    <source>
        <strain evidence="3 4">MB_m1</strain>
    </source>
</reference>
<dbReference type="EMBL" id="JH921470">
    <property type="protein sequence ID" value="EKD12027.1"/>
    <property type="molecule type" value="Genomic_DNA"/>
</dbReference>
<dbReference type="OrthoDB" id="2157530at2759"/>
<dbReference type="RefSeq" id="XP_007297700.1">
    <property type="nucleotide sequence ID" value="XM_007297638.1"/>
</dbReference>
<dbReference type="Pfam" id="PF26639">
    <property type="entry name" value="Het-6_barrel"/>
    <property type="match status" value="1"/>
</dbReference>
<evidence type="ECO:0000313" key="4">
    <source>
        <dbReference type="Proteomes" id="UP000006753"/>
    </source>
</evidence>
<dbReference type="InterPro" id="IPR052895">
    <property type="entry name" value="HetReg/Transcr_Mod"/>
</dbReference>
<protein>
    <submittedName>
        <fullName evidence="3">Putative Heterokaryon incompatibility protein 6, OR allele</fullName>
    </submittedName>
</protein>
<keyword evidence="4" id="KW-1185">Reference proteome</keyword>
<name>K1WIL0_MARBU</name>
<evidence type="ECO:0000259" key="2">
    <source>
        <dbReference type="Pfam" id="PF06985"/>
    </source>
</evidence>
<feature type="domain" description="Heterokaryon incompatibility" evidence="2">
    <location>
        <begin position="60"/>
        <end position="212"/>
    </location>
</feature>
<dbReference type="GeneID" id="18765746"/>
<feature type="transmembrane region" description="Helical" evidence="1">
    <location>
        <begin position="518"/>
        <end position="540"/>
    </location>
</feature>
<dbReference type="InParanoid" id="K1WIL0"/>
<sequence length="641" mass="73483">MATAQTHINDNMALERYEYKPLPTEEIHIRLVLLHTVTEEQGQPMTCEITSHPLSQCRAYNAVSYVWGHPLDQGQVMCEGKFINVPANLYQFLLLCRTKTIEKPFWIDSICIDQGNDEERGNQVAEMRHIYAQSSKTLVWLGKEADQSSMALKFIRTLSSALSDLDPEAKTRRSLWFRSRRYLALAVFSQNWSAFFKLLDRDWFRRAWIVQEIALSKNTWIFCGRSRIAWSELQRALWYIIQHQTWIFEFYVSPNLEVLLALQHTQHETANGVKRVYWQVLTRHRRALASDPRDDIFAYYGLSSYESFKEHSILPNYLNGTRELYIDAASNAMEMATNLDFLSIPRLRKNEGIDLKLPSWVPDWRASEEFCSSLLYFEALHVAEGSGVRLLFSATNNSICRPTVHKELGQLELSGYIVDRLERISSHWEVQDTNGYQTLRKQAQVLRRNQAYVHEWASAVGVRFPPDAGSTYPTGEPFEEALWQTLTGGLATEREDAIRPLYYRFRSRQRLLVYIQRLGLSGALWPWIIIVIIGHVLRFVGVPNPEMGFRALLATMVNRRMARTRAGYLGLVPRLAEVGDYVVLLEGGKLPFVIRGRGGGGGGYEFVGDAYVHGISRGEMWVEPGEGGSGGQDRCSSFRLC</sequence>
<evidence type="ECO:0000256" key="1">
    <source>
        <dbReference type="SAM" id="Phobius"/>
    </source>
</evidence>
<dbReference type="OMA" id="ERISSHW"/>
<dbReference type="Pfam" id="PF06985">
    <property type="entry name" value="HET"/>
    <property type="match status" value="1"/>
</dbReference>
<accession>K1WIL0</accession>
<dbReference type="InterPro" id="IPR010730">
    <property type="entry name" value="HET"/>
</dbReference>
<dbReference type="KEGG" id="mbe:MBM_09811"/>
<evidence type="ECO:0000313" key="3">
    <source>
        <dbReference type="EMBL" id="EKD12027.1"/>
    </source>
</evidence>
<dbReference type="AlphaFoldDB" id="K1WIL0"/>
<keyword evidence="1" id="KW-1133">Transmembrane helix</keyword>
<organism evidence="3 4">
    <name type="scientific">Marssonina brunnea f. sp. multigermtubi (strain MB_m1)</name>
    <name type="common">Marssonina leaf spot fungus</name>
    <dbReference type="NCBI Taxonomy" id="1072389"/>
    <lineage>
        <taxon>Eukaryota</taxon>
        <taxon>Fungi</taxon>
        <taxon>Dikarya</taxon>
        <taxon>Ascomycota</taxon>
        <taxon>Pezizomycotina</taxon>
        <taxon>Leotiomycetes</taxon>
        <taxon>Helotiales</taxon>
        <taxon>Drepanopezizaceae</taxon>
        <taxon>Drepanopeziza</taxon>
    </lineage>
</organism>
<keyword evidence="1" id="KW-0812">Transmembrane</keyword>
<dbReference type="PANTHER" id="PTHR24148">
    <property type="entry name" value="ANKYRIN REPEAT DOMAIN-CONTAINING PROTEIN 39 HOMOLOG-RELATED"/>
    <property type="match status" value="1"/>
</dbReference>
<gene>
    <name evidence="3" type="ORF">MBM_09811</name>
</gene>
<dbReference type="PANTHER" id="PTHR24148:SF79">
    <property type="entry name" value="HETEROKARYON INCOMPATIBILITY DOMAIN-CONTAINING PROTEIN"/>
    <property type="match status" value="1"/>
</dbReference>
<dbReference type="HOGENOM" id="CLU_004184_7_2_1"/>
<dbReference type="Proteomes" id="UP000006753">
    <property type="component" value="Unassembled WGS sequence"/>
</dbReference>